<evidence type="ECO:0000313" key="1">
    <source>
        <dbReference type="EMBL" id="TWF90371.1"/>
    </source>
</evidence>
<organism evidence="1 2">
    <name type="scientific">Kitasatospora viridis</name>
    <dbReference type="NCBI Taxonomy" id="281105"/>
    <lineage>
        <taxon>Bacteria</taxon>
        <taxon>Bacillati</taxon>
        <taxon>Actinomycetota</taxon>
        <taxon>Actinomycetes</taxon>
        <taxon>Kitasatosporales</taxon>
        <taxon>Streptomycetaceae</taxon>
        <taxon>Kitasatospora</taxon>
    </lineage>
</organism>
<dbReference type="Proteomes" id="UP000317940">
    <property type="component" value="Unassembled WGS sequence"/>
</dbReference>
<protein>
    <submittedName>
        <fullName evidence="1">Uncharacterized protein</fullName>
    </submittedName>
</protein>
<accession>A0A561TTC6</accession>
<reference evidence="1 2" key="1">
    <citation type="submission" date="2019-06" db="EMBL/GenBank/DDBJ databases">
        <title>Sequencing the genomes of 1000 actinobacteria strains.</title>
        <authorList>
            <person name="Klenk H.-P."/>
        </authorList>
    </citation>
    <scope>NUCLEOTIDE SEQUENCE [LARGE SCALE GENOMIC DNA]</scope>
    <source>
        <strain evidence="1 2">DSM 44826</strain>
    </source>
</reference>
<dbReference type="EMBL" id="VIWT01000003">
    <property type="protein sequence ID" value="TWF90371.1"/>
    <property type="molecule type" value="Genomic_DNA"/>
</dbReference>
<sequence>MIRGVGVVGADVVGWAMVHGVRVPGGDMVAVWRLLTVSQERAGRWARLLGGSVAHDGSGGWAVTTSASALRVWITWASGSALGFRLLEAPGGVIGLDLAPWTVAEVFGPDAAARLVDWSLGWLGARVVIVKHRGGGFVRHLAPALSNLRSVQA</sequence>
<keyword evidence="2" id="KW-1185">Reference proteome</keyword>
<name>A0A561TTC6_9ACTN</name>
<gene>
    <name evidence="1" type="ORF">FHX73_13415</name>
</gene>
<dbReference type="AlphaFoldDB" id="A0A561TTC6"/>
<comment type="caution">
    <text evidence="1">The sequence shown here is derived from an EMBL/GenBank/DDBJ whole genome shotgun (WGS) entry which is preliminary data.</text>
</comment>
<evidence type="ECO:0000313" key="2">
    <source>
        <dbReference type="Proteomes" id="UP000317940"/>
    </source>
</evidence>
<proteinExistence type="predicted"/>